<dbReference type="HOGENOM" id="CLU_1554886_0_0_1"/>
<keyword evidence="1" id="KW-0732">Signal</keyword>
<evidence type="ECO:0008006" key="4">
    <source>
        <dbReference type="Google" id="ProtNLM"/>
    </source>
</evidence>
<dbReference type="EMBL" id="DS995703">
    <property type="protein sequence ID" value="EEQ30437.1"/>
    <property type="molecule type" value="Genomic_DNA"/>
</dbReference>
<sequence>MLISRFITLLSLSVAVLAAPESHSAATNALVDCPEGFCLDDSTYCDIETHKCRKKGGPGPCGSGECIENKDNPAKRQLPNGDCMSDTDCKFGVEACMWIQAEGQHKCVPQLTKVHTTTKTRGGGRRRSMEMSDGSAACIKRGGLCRKDVHCCSYKCSHLSLHLSLGVAGTCE</sequence>
<dbReference type="Proteomes" id="UP000002035">
    <property type="component" value="Unassembled WGS sequence"/>
</dbReference>
<feature type="signal peptide" evidence="1">
    <location>
        <begin position="1"/>
        <end position="18"/>
    </location>
</feature>
<dbReference type="eggNOG" id="ENOG502RQVR">
    <property type="taxonomic scope" value="Eukaryota"/>
</dbReference>
<reference evidence="3" key="1">
    <citation type="journal article" date="2012" name="MBio">
        <title>Comparative genome analysis of Trichophyton rubrum and related dermatophytes reveals candidate genes involved in infection.</title>
        <authorList>
            <person name="Martinez D.A."/>
            <person name="Oliver B.G."/>
            <person name="Graeser Y."/>
            <person name="Goldberg J.M."/>
            <person name="Li W."/>
            <person name="Martinez-Rossi N.M."/>
            <person name="Monod M."/>
            <person name="Shelest E."/>
            <person name="Barton R.C."/>
            <person name="Birch E."/>
            <person name="Brakhage A.A."/>
            <person name="Chen Z."/>
            <person name="Gurr S.J."/>
            <person name="Heiman D."/>
            <person name="Heitman J."/>
            <person name="Kosti I."/>
            <person name="Rossi A."/>
            <person name="Saif S."/>
            <person name="Samalova M."/>
            <person name="Saunders C.W."/>
            <person name="Shea T."/>
            <person name="Summerbell R.C."/>
            <person name="Xu J."/>
            <person name="Young S."/>
            <person name="Zeng Q."/>
            <person name="Birren B.W."/>
            <person name="Cuomo C.A."/>
            <person name="White T.C."/>
        </authorList>
    </citation>
    <scope>NUCLEOTIDE SEQUENCE [LARGE SCALE GENOMIC DNA]</scope>
    <source>
        <strain evidence="3">ATCC MYA-4605 / CBS 113480</strain>
    </source>
</reference>
<organism evidence="2 3">
    <name type="scientific">Arthroderma otae (strain ATCC MYA-4605 / CBS 113480)</name>
    <name type="common">Microsporum canis</name>
    <dbReference type="NCBI Taxonomy" id="554155"/>
    <lineage>
        <taxon>Eukaryota</taxon>
        <taxon>Fungi</taxon>
        <taxon>Dikarya</taxon>
        <taxon>Ascomycota</taxon>
        <taxon>Pezizomycotina</taxon>
        <taxon>Eurotiomycetes</taxon>
        <taxon>Eurotiomycetidae</taxon>
        <taxon>Onygenales</taxon>
        <taxon>Arthrodermataceae</taxon>
        <taxon>Microsporum</taxon>
    </lineage>
</organism>
<accession>C5FL65</accession>
<name>C5FL65_ARTOC</name>
<evidence type="ECO:0000313" key="3">
    <source>
        <dbReference type="Proteomes" id="UP000002035"/>
    </source>
</evidence>
<keyword evidence="3" id="KW-1185">Reference proteome</keyword>
<protein>
    <recommendedName>
        <fullName evidence="4">Dickkopf N-terminal cysteine-rich domain-containing protein</fullName>
    </recommendedName>
</protein>
<feature type="chain" id="PRO_5002951515" description="Dickkopf N-terminal cysteine-rich domain-containing protein" evidence="1">
    <location>
        <begin position="19"/>
        <end position="172"/>
    </location>
</feature>
<dbReference type="RefSeq" id="XP_002847750.1">
    <property type="nucleotide sequence ID" value="XM_002847704.1"/>
</dbReference>
<gene>
    <name evidence="2" type="ORF">MCYG_03256</name>
</gene>
<dbReference type="OMA" id="CFDDAFY"/>
<dbReference type="VEuPathDB" id="FungiDB:MCYG_03256"/>
<proteinExistence type="predicted"/>
<evidence type="ECO:0000256" key="1">
    <source>
        <dbReference type="SAM" id="SignalP"/>
    </source>
</evidence>
<dbReference type="OrthoDB" id="10621548at2759"/>
<dbReference type="AlphaFoldDB" id="C5FL65"/>
<evidence type="ECO:0000313" key="2">
    <source>
        <dbReference type="EMBL" id="EEQ30437.1"/>
    </source>
</evidence>
<dbReference type="GeneID" id="9230512"/>